<gene>
    <name evidence="8" type="ORF">AGOR_G00212130</name>
</gene>
<accession>A0A8T3CR91</accession>
<keyword evidence="9" id="KW-1185">Reference proteome</keyword>
<keyword evidence="2" id="KW-1015">Disulfide bond</keyword>
<evidence type="ECO:0000256" key="5">
    <source>
        <dbReference type="SAM" id="MobiDB-lite"/>
    </source>
</evidence>
<feature type="chain" id="PRO_5035859641" description="Ig-like domain-containing protein" evidence="6">
    <location>
        <begin position="28"/>
        <end position="343"/>
    </location>
</feature>
<evidence type="ECO:0000313" key="9">
    <source>
        <dbReference type="Proteomes" id="UP000829720"/>
    </source>
</evidence>
<organism evidence="8 9">
    <name type="scientific">Albula goreensis</name>
    <dbReference type="NCBI Taxonomy" id="1534307"/>
    <lineage>
        <taxon>Eukaryota</taxon>
        <taxon>Metazoa</taxon>
        <taxon>Chordata</taxon>
        <taxon>Craniata</taxon>
        <taxon>Vertebrata</taxon>
        <taxon>Euteleostomi</taxon>
        <taxon>Actinopterygii</taxon>
        <taxon>Neopterygii</taxon>
        <taxon>Teleostei</taxon>
        <taxon>Albuliformes</taxon>
        <taxon>Albulidae</taxon>
        <taxon>Albula</taxon>
    </lineage>
</organism>
<keyword evidence="1 6" id="KW-0732">Signal</keyword>
<dbReference type="InterPro" id="IPR036179">
    <property type="entry name" value="Ig-like_dom_sf"/>
</dbReference>
<dbReference type="PANTHER" id="PTHR44337:SF20">
    <property type="entry name" value="CARCINOEMBRYONIC ANTIGEN-RELATED CELL ADHESION MOLECULE 5-RELATED"/>
    <property type="match status" value="1"/>
</dbReference>
<comment type="caution">
    <text evidence="8">The sequence shown here is derived from an EMBL/GenBank/DDBJ whole genome shotgun (WGS) entry which is preliminary data.</text>
</comment>
<keyword evidence="4" id="KW-0393">Immunoglobulin domain</keyword>
<dbReference type="AlphaFoldDB" id="A0A8T3CR91"/>
<feature type="domain" description="Ig-like" evidence="7">
    <location>
        <begin position="35"/>
        <end position="113"/>
    </location>
</feature>
<dbReference type="InterPro" id="IPR007110">
    <property type="entry name" value="Ig-like_dom"/>
</dbReference>
<dbReference type="SMART" id="SM00408">
    <property type="entry name" value="IGc2"/>
    <property type="match status" value="1"/>
</dbReference>
<dbReference type="Gene3D" id="2.60.40.10">
    <property type="entry name" value="Immunoglobulins"/>
    <property type="match status" value="3"/>
</dbReference>
<evidence type="ECO:0000256" key="2">
    <source>
        <dbReference type="ARBA" id="ARBA00023157"/>
    </source>
</evidence>
<evidence type="ECO:0000256" key="6">
    <source>
        <dbReference type="SAM" id="SignalP"/>
    </source>
</evidence>
<evidence type="ECO:0000259" key="7">
    <source>
        <dbReference type="PROSITE" id="PS50835"/>
    </source>
</evidence>
<sequence>MRSPVTLSAWIVLALTGTSLVFPLMDAAPSSPTGPLSVTIIGPETVTAGEDVNFTCSADCSPSCTYTWMLEGQTADGKVATVTPSGAAKSLEMECTALNPESGKSLKMAKTVQVNNPLSVQPKPNTLQSFKKPFLLICVGADPTATIEWYKDGHLLTIDTQMTLPADNSTLKFNSLLPSHGGLYQCISEKGSSRIISVGYMLTSGPWSVKITGPKMAAAGERTDFTCSADCSPSCTHGEVFKNGGDDPSEQGGFPSGSYSQRQTVIRWTPDQPDTTQVFTCVVENTAARRSATYSKTVKVIKPSGPDLQPSPHPKDKSGSMALKPRTALCLAFSVGLLVHRAL</sequence>
<dbReference type="Proteomes" id="UP000829720">
    <property type="component" value="Unassembled WGS sequence"/>
</dbReference>
<dbReference type="EMBL" id="JAERUA010000020">
    <property type="protein sequence ID" value="KAI1886257.1"/>
    <property type="molecule type" value="Genomic_DNA"/>
</dbReference>
<evidence type="ECO:0000256" key="3">
    <source>
        <dbReference type="ARBA" id="ARBA00023180"/>
    </source>
</evidence>
<evidence type="ECO:0000313" key="8">
    <source>
        <dbReference type="EMBL" id="KAI1886257.1"/>
    </source>
</evidence>
<keyword evidence="3" id="KW-0325">Glycoprotein</keyword>
<reference evidence="8" key="1">
    <citation type="submission" date="2021-01" db="EMBL/GenBank/DDBJ databases">
        <authorList>
            <person name="Zahm M."/>
            <person name="Roques C."/>
            <person name="Cabau C."/>
            <person name="Klopp C."/>
            <person name="Donnadieu C."/>
            <person name="Jouanno E."/>
            <person name="Lampietro C."/>
            <person name="Louis A."/>
            <person name="Herpin A."/>
            <person name="Echchiki A."/>
            <person name="Berthelot C."/>
            <person name="Parey E."/>
            <person name="Roest-Crollius H."/>
            <person name="Braasch I."/>
            <person name="Postlethwait J."/>
            <person name="Bobe J."/>
            <person name="Montfort J."/>
            <person name="Bouchez O."/>
            <person name="Begum T."/>
            <person name="Mejri S."/>
            <person name="Adams A."/>
            <person name="Chen W.-J."/>
            <person name="Guiguen Y."/>
        </authorList>
    </citation>
    <scope>NUCLEOTIDE SEQUENCE</scope>
    <source>
        <tissue evidence="8">Blood</tissue>
    </source>
</reference>
<protein>
    <recommendedName>
        <fullName evidence="7">Ig-like domain-containing protein</fullName>
    </recommendedName>
</protein>
<dbReference type="Pfam" id="PF13927">
    <property type="entry name" value="Ig_3"/>
    <property type="match status" value="1"/>
</dbReference>
<dbReference type="InterPro" id="IPR003599">
    <property type="entry name" value="Ig_sub"/>
</dbReference>
<feature type="region of interest" description="Disordered" evidence="5">
    <location>
        <begin position="299"/>
        <end position="321"/>
    </location>
</feature>
<dbReference type="SUPFAM" id="SSF48726">
    <property type="entry name" value="Immunoglobulin"/>
    <property type="match status" value="2"/>
</dbReference>
<dbReference type="InterPro" id="IPR013783">
    <property type="entry name" value="Ig-like_fold"/>
</dbReference>
<feature type="domain" description="Ig-like" evidence="7">
    <location>
        <begin position="117"/>
        <end position="197"/>
    </location>
</feature>
<evidence type="ECO:0000256" key="4">
    <source>
        <dbReference type="ARBA" id="ARBA00023319"/>
    </source>
</evidence>
<dbReference type="OrthoDB" id="8914035at2759"/>
<proteinExistence type="predicted"/>
<dbReference type="InterPro" id="IPR052598">
    <property type="entry name" value="IgSF_CEA-related"/>
</dbReference>
<evidence type="ECO:0000256" key="1">
    <source>
        <dbReference type="ARBA" id="ARBA00022729"/>
    </source>
</evidence>
<dbReference type="InterPro" id="IPR003598">
    <property type="entry name" value="Ig_sub2"/>
</dbReference>
<dbReference type="PANTHER" id="PTHR44337">
    <property type="entry name" value="CARCINOEMBRYONIC ANTIGEN-RELATED CELL ADHESION MOLECULE 8"/>
    <property type="match status" value="1"/>
</dbReference>
<feature type="signal peptide" evidence="6">
    <location>
        <begin position="1"/>
        <end position="27"/>
    </location>
</feature>
<dbReference type="PROSITE" id="PS50835">
    <property type="entry name" value="IG_LIKE"/>
    <property type="match status" value="2"/>
</dbReference>
<name>A0A8T3CR91_9TELE</name>
<dbReference type="SMART" id="SM00409">
    <property type="entry name" value="IG"/>
    <property type="match status" value="1"/>
</dbReference>